<evidence type="ECO:0000259" key="2">
    <source>
        <dbReference type="Pfam" id="PF02517"/>
    </source>
</evidence>
<keyword evidence="4" id="KW-1185">Reference proteome</keyword>
<dbReference type="Proteomes" id="UP000183315">
    <property type="component" value="Unassembled WGS sequence"/>
</dbReference>
<evidence type="ECO:0000313" key="3">
    <source>
        <dbReference type="EMBL" id="SEJ52657.1"/>
    </source>
</evidence>
<keyword evidence="1" id="KW-0812">Transmembrane</keyword>
<protein>
    <recommendedName>
        <fullName evidence="2">CAAX prenyl protease 2/Lysostaphin resistance protein A-like domain-containing protein</fullName>
    </recommendedName>
</protein>
<keyword evidence="1" id="KW-0472">Membrane</keyword>
<dbReference type="InterPro" id="IPR052710">
    <property type="entry name" value="CAAX_protease"/>
</dbReference>
<dbReference type="PANTHER" id="PTHR36435">
    <property type="entry name" value="SLR1288 PROTEIN"/>
    <property type="match status" value="1"/>
</dbReference>
<dbReference type="AlphaFoldDB" id="A0A1H6ZM79"/>
<dbReference type="STRING" id="1043493.SAMN05421637_2149"/>
<feature type="transmembrane region" description="Helical" evidence="1">
    <location>
        <begin position="222"/>
        <end position="247"/>
    </location>
</feature>
<dbReference type="OrthoDB" id="2222521at2"/>
<feature type="transmembrane region" description="Helical" evidence="1">
    <location>
        <begin position="83"/>
        <end position="102"/>
    </location>
</feature>
<keyword evidence="1" id="KW-1133">Transmembrane helix</keyword>
<proteinExistence type="predicted"/>
<organism evidence="3 4">
    <name type="scientific">Demequina mangrovi</name>
    <dbReference type="NCBI Taxonomy" id="1043493"/>
    <lineage>
        <taxon>Bacteria</taxon>
        <taxon>Bacillati</taxon>
        <taxon>Actinomycetota</taxon>
        <taxon>Actinomycetes</taxon>
        <taxon>Micrococcales</taxon>
        <taxon>Demequinaceae</taxon>
        <taxon>Demequina</taxon>
    </lineage>
</organism>
<evidence type="ECO:0000256" key="1">
    <source>
        <dbReference type="SAM" id="Phobius"/>
    </source>
</evidence>
<dbReference type="RefSeq" id="WP_042216099.1">
    <property type="nucleotide sequence ID" value="NZ_BBLU01000015.1"/>
</dbReference>
<dbReference type="GO" id="GO:0080120">
    <property type="term" value="P:CAAX-box protein maturation"/>
    <property type="evidence" value="ECO:0007669"/>
    <property type="project" value="UniProtKB-ARBA"/>
</dbReference>
<feature type="transmembrane region" description="Helical" evidence="1">
    <location>
        <begin position="145"/>
        <end position="165"/>
    </location>
</feature>
<dbReference type="Pfam" id="PF02517">
    <property type="entry name" value="Rce1-like"/>
    <property type="match status" value="1"/>
</dbReference>
<evidence type="ECO:0000313" key="4">
    <source>
        <dbReference type="Proteomes" id="UP000183315"/>
    </source>
</evidence>
<name>A0A1H6ZM79_9MICO</name>
<accession>A0A1H6ZM79</accession>
<reference evidence="4" key="1">
    <citation type="submission" date="2016-10" db="EMBL/GenBank/DDBJ databases">
        <authorList>
            <person name="Varghese N."/>
        </authorList>
    </citation>
    <scope>NUCLEOTIDE SEQUENCE [LARGE SCALE GENOMIC DNA]</scope>
    <source>
        <strain evidence="4">DSM 24868</strain>
    </source>
</reference>
<dbReference type="GO" id="GO:0004175">
    <property type="term" value="F:endopeptidase activity"/>
    <property type="evidence" value="ECO:0007669"/>
    <property type="project" value="UniProtKB-ARBA"/>
</dbReference>
<feature type="transmembrane region" description="Helical" evidence="1">
    <location>
        <begin position="177"/>
        <end position="202"/>
    </location>
</feature>
<feature type="domain" description="CAAX prenyl protease 2/Lysostaphin resistance protein A-like" evidence="2">
    <location>
        <begin position="112"/>
        <end position="208"/>
    </location>
</feature>
<feature type="transmembrane region" description="Helical" evidence="1">
    <location>
        <begin position="48"/>
        <end position="71"/>
    </location>
</feature>
<dbReference type="InterPro" id="IPR003675">
    <property type="entry name" value="Rce1/LyrA-like_dom"/>
</dbReference>
<feature type="transmembrane region" description="Helical" evidence="1">
    <location>
        <begin position="9"/>
        <end position="28"/>
    </location>
</feature>
<gene>
    <name evidence="3" type="ORF">SAMN05421637_2149</name>
</gene>
<dbReference type="EMBL" id="FNZI01000004">
    <property type="protein sequence ID" value="SEJ52657.1"/>
    <property type="molecule type" value="Genomic_DNA"/>
</dbReference>
<dbReference type="eggNOG" id="COG1266">
    <property type="taxonomic scope" value="Bacteria"/>
</dbReference>
<dbReference type="PANTHER" id="PTHR36435:SF1">
    <property type="entry name" value="CAAX AMINO TERMINAL PROTEASE FAMILY PROTEIN"/>
    <property type="match status" value="1"/>
</dbReference>
<sequence length="263" mass="28284">METKVKPNIWIGLGVFLGYMAIMFVMWTVMDTDYEAVQDTQQSTLDGIVIPVGVGAVFLVVATSVLGWWGPALREPRRNVPRWMVIIPILFTLGGVLMFGAADFSALELTHVLTLGAGVLLVGFSEELVSRGILLTGARGTVGEIASWFVTCLMFGLLHAINVAFGAPVSSTGMQILAAFLAGSTFYISRRVTGALVVPMLMHALWDWGSLTNKAVGETPSIAGLGSLLGQAVMYLSLILVFFTFRYNLDGTKKSKKDEAVSA</sequence>